<dbReference type="PANTHER" id="PTHR43106:SF1">
    <property type="entry name" value="DEHYDROGENASE-RELATED"/>
    <property type="match status" value="1"/>
</dbReference>
<dbReference type="Proteomes" id="UP000248148">
    <property type="component" value="Unassembled WGS sequence"/>
</dbReference>
<name>A0A318TPX0_9BRAD</name>
<comment type="caution">
    <text evidence="1">The sequence shown here is derived from an EMBL/GenBank/DDBJ whole genome shotgun (WGS) entry which is preliminary data.</text>
</comment>
<evidence type="ECO:0000313" key="1">
    <source>
        <dbReference type="EMBL" id="PYF01669.1"/>
    </source>
</evidence>
<dbReference type="PANTHER" id="PTHR43106">
    <property type="entry name" value="DEHYDROGENASE-RELATED"/>
    <property type="match status" value="1"/>
</dbReference>
<sequence>MRKVCIIGGGPAGLGAAYALRRAGIDYRLFEAGPALLARRHDRADELGYGIGGAGLFSDGKFSYFPSGTGLYQLGNGLRLRQSYRAITELLTEIGIPAPSFPSEPVALSGSATGFSHKSYGSQYGSLPQRRELVRRLCGEQDDRIRPLCPVVAIATTTQGYKVRYRELPTGELRTELFSDLVLATGRFGGTALEQLVSQPRLALQEQRYEIGIRIEHPNGRGFLSQLKDNDVKLILDGDGLQIRTFCTCRDGEVWHIPYPEGSALSGRSDGPRSGFSNFGLLPRFSGERCEQGRAIWRHFKAHLGDSRMAFWQPLPEFLGGAPVGAANDAPPQRPWQPRDHFVRGPIDQLIHSELRAALRGGLHALLAQYPDLDSPETICLFPAIEGVGLFPATDADLKVETESIWCCGDVAGRFRGLVPALVSGDYVGQAIAAKYAGKIPDGALVDFAAARRGAGSDQLQL</sequence>
<evidence type="ECO:0000313" key="2">
    <source>
        <dbReference type="Proteomes" id="UP000248148"/>
    </source>
</evidence>
<gene>
    <name evidence="1" type="ORF">BJ122_11975</name>
</gene>
<dbReference type="InterPro" id="IPR036188">
    <property type="entry name" value="FAD/NAD-bd_sf"/>
</dbReference>
<protein>
    <recommendedName>
        <fullName evidence="3">Flavin-dependent dehydrogenase</fullName>
    </recommendedName>
</protein>
<accession>A0A318TPX0</accession>
<dbReference type="Gene3D" id="3.50.50.60">
    <property type="entry name" value="FAD/NAD(P)-binding domain"/>
    <property type="match status" value="1"/>
</dbReference>
<dbReference type="RefSeq" id="WP_110781821.1">
    <property type="nucleotide sequence ID" value="NZ_QJTI01000019.1"/>
</dbReference>
<organism evidence="1 2">
    <name type="scientific">Rhodopseudomonas faecalis</name>
    <dbReference type="NCBI Taxonomy" id="99655"/>
    <lineage>
        <taxon>Bacteria</taxon>
        <taxon>Pseudomonadati</taxon>
        <taxon>Pseudomonadota</taxon>
        <taxon>Alphaproteobacteria</taxon>
        <taxon>Hyphomicrobiales</taxon>
        <taxon>Nitrobacteraceae</taxon>
        <taxon>Rhodopseudomonas</taxon>
    </lineage>
</organism>
<keyword evidence="2" id="KW-1185">Reference proteome</keyword>
<dbReference type="SUPFAM" id="SSF51905">
    <property type="entry name" value="FAD/NAD(P)-binding domain"/>
    <property type="match status" value="1"/>
</dbReference>
<evidence type="ECO:0008006" key="3">
    <source>
        <dbReference type="Google" id="ProtNLM"/>
    </source>
</evidence>
<dbReference type="Pfam" id="PF13450">
    <property type="entry name" value="NAD_binding_8"/>
    <property type="match status" value="1"/>
</dbReference>
<dbReference type="EMBL" id="QJTI01000019">
    <property type="protein sequence ID" value="PYF01669.1"/>
    <property type="molecule type" value="Genomic_DNA"/>
</dbReference>
<reference evidence="1 2" key="1">
    <citation type="submission" date="2018-06" db="EMBL/GenBank/DDBJ databases">
        <title>Genomic Encyclopedia of Archaeal and Bacterial Type Strains, Phase II (KMG-II): from individual species to whole genera.</title>
        <authorList>
            <person name="Goeker M."/>
        </authorList>
    </citation>
    <scope>NUCLEOTIDE SEQUENCE [LARGE SCALE GENOMIC DNA]</scope>
    <source>
        <strain evidence="1 2">JCM 11668</strain>
    </source>
</reference>
<dbReference type="OrthoDB" id="9772594at2"/>
<proteinExistence type="predicted"/>
<dbReference type="AlphaFoldDB" id="A0A318TPX0"/>